<dbReference type="InterPro" id="IPR036291">
    <property type="entry name" value="NAD(P)-bd_dom_sf"/>
</dbReference>
<dbReference type="AlphaFoldDB" id="A0A4R5LXL0"/>
<dbReference type="GO" id="GO:0016491">
    <property type="term" value="F:oxidoreductase activity"/>
    <property type="evidence" value="ECO:0007669"/>
    <property type="project" value="UniProtKB-KW"/>
</dbReference>
<name>A0A4R5LXL0_9BURK</name>
<dbReference type="OrthoDB" id="5292672at2"/>
<dbReference type="Proteomes" id="UP000295722">
    <property type="component" value="Unassembled WGS sequence"/>
</dbReference>
<dbReference type="RefSeq" id="WP_133200285.1">
    <property type="nucleotide sequence ID" value="NZ_JBHUCW010000018.1"/>
</dbReference>
<dbReference type="NCBIfam" id="NF006597">
    <property type="entry name" value="PRK09134.1"/>
    <property type="match status" value="1"/>
</dbReference>
<comment type="caution">
    <text evidence="4">The sequence shown here is derived from an EMBL/GenBank/DDBJ whole genome shotgun (WGS) entry which is preliminary data.</text>
</comment>
<feature type="region of interest" description="Disordered" evidence="3">
    <location>
        <begin position="1"/>
        <end position="49"/>
    </location>
</feature>
<dbReference type="Gene3D" id="3.40.50.720">
    <property type="entry name" value="NAD(P)-binding Rossmann-like Domain"/>
    <property type="match status" value="1"/>
</dbReference>
<dbReference type="InterPro" id="IPR002347">
    <property type="entry name" value="SDR_fam"/>
</dbReference>
<protein>
    <submittedName>
        <fullName evidence="4">SDR family oxidoreductase</fullName>
    </submittedName>
</protein>
<proteinExistence type="inferred from homology"/>
<organism evidence="4 5">
    <name type="scientific">Paraburkholderia silviterrae</name>
    <dbReference type="NCBI Taxonomy" id="2528715"/>
    <lineage>
        <taxon>Bacteria</taxon>
        <taxon>Pseudomonadati</taxon>
        <taxon>Pseudomonadota</taxon>
        <taxon>Betaproteobacteria</taxon>
        <taxon>Burkholderiales</taxon>
        <taxon>Burkholderiaceae</taxon>
        <taxon>Paraburkholderia</taxon>
    </lineage>
</organism>
<dbReference type="EMBL" id="SMRP01000057">
    <property type="protein sequence ID" value="TDG16777.1"/>
    <property type="molecule type" value="Genomic_DNA"/>
</dbReference>
<keyword evidence="2" id="KW-0560">Oxidoreductase</keyword>
<dbReference type="SUPFAM" id="SSF51735">
    <property type="entry name" value="NAD(P)-binding Rossmann-fold domains"/>
    <property type="match status" value="1"/>
</dbReference>
<keyword evidence="5" id="KW-1185">Reference proteome</keyword>
<evidence type="ECO:0000256" key="3">
    <source>
        <dbReference type="SAM" id="MobiDB-lite"/>
    </source>
</evidence>
<dbReference type="PRINTS" id="PR00081">
    <property type="entry name" value="GDHRDH"/>
</dbReference>
<dbReference type="Pfam" id="PF13561">
    <property type="entry name" value="adh_short_C2"/>
    <property type="match status" value="1"/>
</dbReference>
<dbReference type="PANTHER" id="PTHR43639">
    <property type="entry name" value="OXIDOREDUCTASE, SHORT-CHAIN DEHYDROGENASE/REDUCTASE FAMILY (AFU_ORTHOLOGUE AFUA_5G02870)"/>
    <property type="match status" value="1"/>
</dbReference>
<reference evidence="4 5" key="1">
    <citation type="submission" date="2019-03" db="EMBL/GenBank/DDBJ databases">
        <title>Paraburkholderia sp. 4M-K11, isolated from subtropical forest soil.</title>
        <authorList>
            <person name="Gao Z.-H."/>
            <person name="Qiu L.-H."/>
        </authorList>
    </citation>
    <scope>NUCLEOTIDE SEQUENCE [LARGE SCALE GENOMIC DNA]</scope>
    <source>
        <strain evidence="4 5">4M-K11</strain>
    </source>
</reference>
<evidence type="ECO:0000256" key="2">
    <source>
        <dbReference type="ARBA" id="ARBA00023002"/>
    </source>
</evidence>
<dbReference type="PANTHER" id="PTHR43639:SF1">
    <property type="entry name" value="SHORT-CHAIN DEHYDROGENASE_REDUCTASE FAMILY PROTEIN"/>
    <property type="match status" value="1"/>
</dbReference>
<evidence type="ECO:0000313" key="4">
    <source>
        <dbReference type="EMBL" id="TDG16777.1"/>
    </source>
</evidence>
<evidence type="ECO:0000313" key="5">
    <source>
        <dbReference type="Proteomes" id="UP000295722"/>
    </source>
</evidence>
<comment type="similarity">
    <text evidence="1">Belongs to the short-chain dehydrogenases/reductases (SDR) family.</text>
</comment>
<accession>A0A4R5LXL0</accession>
<sequence>MSAIGATSGIGPSGGVSNAAGHDLPRTAPGKLKSDPASNVNPSSESHAHSGASAVARVILVTGGARRIGRAFSLGFAERGWDVAVHYGDSRAEADEVVEQIRAMGRRAVALHADLANEAQVARLVPDCAAALGLPACVLNNASRFEEDTARDVGYARLQHLMAINVGAPLVLARMLWEATPEAALHDESLRTCVINVLDQKLYNMNPDYLSYTLTKAALQNATVALAQALAPKMRVVGLAPGLTLQSGDQTPESFTAAHKVTPLGRASRPADLVEAALYLAQAAGVTGTTLVVDGGQHLVPLPRDVMFLTGA</sequence>
<gene>
    <name evidence="4" type="ORF">EYW47_39850</name>
</gene>
<evidence type="ECO:0000256" key="1">
    <source>
        <dbReference type="ARBA" id="ARBA00006484"/>
    </source>
</evidence>